<accession>A0A6A3T0D5</accession>
<evidence type="ECO:0000256" key="8">
    <source>
        <dbReference type="ARBA" id="ARBA00022833"/>
    </source>
</evidence>
<keyword evidence="23" id="KW-1185">Reference proteome</keyword>
<evidence type="ECO:0000256" key="4">
    <source>
        <dbReference type="ARBA" id="ARBA00022448"/>
    </source>
</evidence>
<proteinExistence type="inferred from homology"/>
<dbReference type="Proteomes" id="UP000440732">
    <property type="component" value="Unassembled WGS sequence"/>
</dbReference>
<reference evidence="23 24" key="1">
    <citation type="submission" date="2018-08" db="EMBL/GenBank/DDBJ databases">
        <title>Genomic investigation of the strawberry pathogen Phytophthora fragariae indicates pathogenicity is determined by transcriptional variation in three key races.</title>
        <authorList>
            <person name="Adams T.M."/>
            <person name="Armitage A.D."/>
            <person name="Sobczyk M.K."/>
            <person name="Bates H.J."/>
            <person name="Dunwell J.M."/>
            <person name="Nellist C.F."/>
            <person name="Harrison R.J."/>
        </authorList>
    </citation>
    <scope>NUCLEOTIDE SEQUENCE [LARGE SCALE GENOMIC DNA]</scope>
    <source>
        <strain evidence="22 24">A4</strain>
        <strain evidence="21 25">BC-1</strain>
        <strain evidence="20 29">BC-23</strain>
        <strain evidence="19 23">NOV-27</strain>
        <strain evidence="18 26">NOV-5</strain>
        <strain evidence="17 27">NOV-71</strain>
        <strain evidence="16 28">SCRP245</strain>
    </source>
</reference>
<dbReference type="GO" id="GO:0008270">
    <property type="term" value="F:zinc ion binding"/>
    <property type="evidence" value="ECO:0007669"/>
    <property type="project" value="UniProtKB-KW"/>
</dbReference>
<dbReference type="GO" id="GO:0005778">
    <property type="term" value="C:peroxisomal membrane"/>
    <property type="evidence" value="ECO:0007669"/>
    <property type="project" value="UniProtKB-SubCell"/>
</dbReference>
<keyword evidence="11" id="KW-0472">Membrane</keyword>
<evidence type="ECO:0000313" key="18">
    <source>
        <dbReference type="EMBL" id="KAE9151672.1"/>
    </source>
</evidence>
<name>A0A6A3T0D5_9STRA</name>
<evidence type="ECO:0000313" key="27">
    <source>
        <dbReference type="Proteomes" id="UP000441208"/>
    </source>
</evidence>
<evidence type="ECO:0000313" key="21">
    <source>
        <dbReference type="EMBL" id="KAE9240254.1"/>
    </source>
</evidence>
<evidence type="ECO:0000313" key="23">
    <source>
        <dbReference type="Proteomes" id="UP000433483"/>
    </source>
</evidence>
<dbReference type="GO" id="GO:0004842">
    <property type="term" value="F:ubiquitin-protein transferase activity"/>
    <property type="evidence" value="ECO:0007669"/>
    <property type="project" value="TreeGrafter"/>
</dbReference>
<evidence type="ECO:0000256" key="7">
    <source>
        <dbReference type="ARBA" id="ARBA00022771"/>
    </source>
</evidence>
<dbReference type="Proteomes" id="UP000440367">
    <property type="component" value="Unassembled WGS sequence"/>
</dbReference>
<sequence>MWFDGCLTVAVRRCRATVAPSVIEDRIRVSRRLDCVNVMLFLEQTQGFTGDEGAPAAAVKAPSLFELLMQERMAAGFKPAVEYLAHMLCESYPRLALALPVRRLDESYALLRYCMESYFLSRYDSLATEKFYGMRRVMLQAPAAEGAEAATSPLTPRARKLALLFAVVVPYLKSKLDAYHKKTAEQLRTTTASVETASAGQRQQRMGDFLRRLRGFAYLRALKKGFVATYPFAHFAYEGSFFLYQGLYLFGDTPYFSPFLRCMKTVLVRVSTDDESVFRQNESDYREKLMEKLGGSGLFDRARRLALRATWATLDHSYVLLLLGIAGYKFVEWMYSEEGVAAKLRLTGTDAPTPPPPLPPQFSGQALTLATMDPALCPLCKQKRVNPAMAPSGYVFCYPCIYRYVEQHGECPITQMKCDPASVVKIYDDARDP</sequence>
<dbReference type="PANTHER" id="PTHR12888:SF0">
    <property type="entry name" value="PEROXISOME ASSEMBLY PROTEIN 12"/>
    <property type="match status" value="1"/>
</dbReference>
<dbReference type="Proteomes" id="UP000437068">
    <property type="component" value="Unassembled WGS sequence"/>
</dbReference>
<dbReference type="EMBL" id="QXGB01000159">
    <property type="protein sequence ID" value="KAE9227217.1"/>
    <property type="molecule type" value="Genomic_DNA"/>
</dbReference>
<dbReference type="SUPFAM" id="SSF57850">
    <property type="entry name" value="RING/U-box"/>
    <property type="match status" value="1"/>
</dbReference>
<evidence type="ECO:0000313" key="22">
    <source>
        <dbReference type="EMBL" id="KAE9315173.1"/>
    </source>
</evidence>
<dbReference type="PIRSF" id="PIRSF038074">
    <property type="entry name" value="Peroxisome_assembly_p12"/>
    <property type="match status" value="1"/>
</dbReference>
<organism evidence="17 27">
    <name type="scientific">Phytophthora fragariae</name>
    <dbReference type="NCBI Taxonomy" id="53985"/>
    <lineage>
        <taxon>Eukaryota</taxon>
        <taxon>Sar</taxon>
        <taxon>Stramenopiles</taxon>
        <taxon>Oomycota</taxon>
        <taxon>Peronosporomycetes</taxon>
        <taxon>Peronosporales</taxon>
        <taxon>Peronosporaceae</taxon>
        <taxon>Phytophthora</taxon>
    </lineage>
</organism>
<keyword evidence="12" id="KW-0576">Peroxisome</keyword>
<evidence type="ECO:0000259" key="15">
    <source>
        <dbReference type="PROSITE" id="PS50089"/>
    </source>
</evidence>
<evidence type="ECO:0000256" key="13">
    <source>
        <dbReference type="ARBA" id="ARBA00029692"/>
    </source>
</evidence>
<dbReference type="Gene3D" id="3.30.40.10">
    <property type="entry name" value="Zinc/RING finger domain, C3HC4 (zinc finger)"/>
    <property type="match status" value="1"/>
</dbReference>
<evidence type="ECO:0000256" key="5">
    <source>
        <dbReference type="ARBA" id="ARBA00022692"/>
    </source>
</evidence>
<dbReference type="Proteomes" id="UP000441208">
    <property type="component" value="Unassembled WGS sequence"/>
</dbReference>
<evidence type="ECO:0000256" key="3">
    <source>
        <dbReference type="ARBA" id="ARBA00008704"/>
    </source>
</evidence>
<dbReference type="EMBL" id="QXFW01000229">
    <property type="protein sequence ID" value="KAE9019725.1"/>
    <property type="molecule type" value="Genomic_DNA"/>
</dbReference>
<comment type="similarity">
    <text evidence="3">Belongs to the pex2/pex10/pex12 family.</text>
</comment>
<keyword evidence="5" id="KW-0812">Transmembrane</keyword>
<evidence type="ECO:0000313" key="19">
    <source>
        <dbReference type="EMBL" id="KAE9227217.1"/>
    </source>
</evidence>
<evidence type="ECO:0000256" key="1">
    <source>
        <dbReference type="ARBA" id="ARBA00004585"/>
    </source>
</evidence>
<evidence type="ECO:0000313" key="16">
    <source>
        <dbReference type="EMBL" id="KAE9019725.1"/>
    </source>
</evidence>
<dbReference type="PANTHER" id="PTHR12888">
    <property type="entry name" value="PEROXISOME ASSEMBLY PROTEIN 12 PEROXIN-12"/>
    <property type="match status" value="1"/>
</dbReference>
<dbReference type="InterPro" id="IPR006845">
    <property type="entry name" value="Pex_N"/>
</dbReference>
<dbReference type="SMART" id="SM00184">
    <property type="entry name" value="RING"/>
    <property type="match status" value="1"/>
</dbReference>
<evidence type="ECO:0000256" key="2">
    <source>
        <dbReference type="ARBA" id="ARBA00004906"/>
    </source>
</evidence>
<keyword evidence="9" id="KW-0653">Protein transport</keyword>
<dbReference type="AlphaFoldDB" id="A0A6A3T0D5"/>
<evidence type="ECO:0000256" key="14">
    <source>
        <dbReference type="PROSITE-ProRule" id="PRU00175"/>
    </source>
</evidence>
<evidence type="ECO:0000313" key="29">
    <source>
        <dbReference type="Proteomes" id="UP000476176"/>
    </source>
</evidence>
<keyword evidence="8" id="KW-0862">Zinc</keyword>
<dbReference type="EMBL" id="QXFZ01000205">
    <property type="protein sequence ID" value="KAE9127067.1"/>
    <property type="molecule type" value="Genomic_DNA"/>
</dbReference>
<feature type="domain" description="RING-type" evidence="15">
    <location>
        <begin position="377"/>
        <end position="415"/>
    </location>
</feature>
<dbReference type="EMBL" id="QXGA01000137">
    <property type="protein sequence ID" value="KAE9151672.1"/>
    <property type="molecule type" value="Genomic_DNA"/>
</dbReference>
<keyword evidence="6" id="KW-0479">Metal-binding</keyword>
<evidence type="ECO:0000313" key="17">
    <source>
        <dbReference type="EMBL" id="KAE9127067.1"/>
    </source>
</evidence>
<keyword evidence="10" id="KW-1133">Transmembrane helix</keyword>
<evidence type="ECO:0000313" key="28">
    <source>
        <dbReference type="Proteomes" id="UP000460718"/>
    </source>
</evidence>
<dbReference type="EMBL" id="QXGE01000348">
    <property type="protein sequence ID" value="KAE9315173.1"/>
    <property type="molecule type" value="Genomic_DNA"/>
</dbReference>
<dbReference type="Pfam" id="PF04757">
    <property type="entry name" value="Pex2_Pex12"/>
    <property type="match status" value="1"/>
</dbReference>
<dbReference type="InterPro" id="IPR001841">
    <property type="entry name" value="Znf_RING"/>
</dbReference>
<comment type="caution">
    <text evidence="17">The sequence shown here is derived from an EMBL/GenBank/DDBJ whole genome shotgun (WGS) entry which is preliminary data.</text>
</comment>
<dbReference type="InterPro" id="IPR013083">
    <property type="entry name" value="Znf_RING/FYVE/PHD"/>
</dbReference>
<dbReference type="CDD" id="cd16451">
    <property type="entry name" value="mRING_PEX12"/>
    <property type="match status" value="1"/>
</dbReference>
<dbReference type="GO" id="GO:0006513">
    <property type="term" value="P:protein monoubiquitination"/>
    <property type="evidence" value="ECO:0007669"/>
    <property type="project" value="TreeGrafter"/>
</dbReference>
<evidence type="ECO:0000313" key="25">
    <source>
        <dbReference type="Proteomes" id="UP000440367"/>
    </source>
</evidence>
<dbReference type="Proteomes" id="UP000433483">
    <property type="component" value="Unassembled WGS sequence"/>
</dbReference>
<evidence type="ECO:0000313" key="26">
    <source>
        <dbReference type="Proteomes" id="UP000440732"/>
    </source>
</evidence>
<comment type="pathway">
    <text evidence="2">Protein modification; protein ubiquitination.</text>
</comment>
<dbReference type="GO" id="GO:1990429">
    <property type="term" value="C:peroxisomal importomer complex"/>
    <property type="evidence" value="ECO:0007669"/>
    <property type="project" value="TreeGrafter"/>
</dbReference>
<gene>
    <name evidence="22" type="ORF">PF001_g7927</name>
    <name evidence="21" type="ORF">PF002_g9860</name>
    <name evidence="20" type="ORF">PF004_g7821</name>
    <name evidence="19" type="ORF">PF005_g4816</name>
    <name evidence="18" type="ORF">PF006_g4046</name>
    <name evidence="17" type="ORF">PF007_g5749</name>
    <name evidence="16" type="ORF">PF011_g5717</name>
</gene>
<evidence type="ECO:0000256" key="10">
    <source>
        <dbReference type="ARBA" id="ARBA00022989"/>
    </source>
</evidence>
<evidence type="ECO:0000256" key="9">
    <source>
        <dbReference type="ARBA" id="ARBA00022927"/>
    </source>
</evidence>
<dbReference type="PROSITE" id="PS50089">
    <property type="entry name" value="ZF_RING_2"/>
    <property type="match status" value="1"/>
</dbReference>
<evidence type="ECO:0000256" key="12">
    <source>
        <dbReference type="ARBA" id="ARBA00023140"/>
    </source>
</evidence>
<dbReference type="EMBL" id="QXGC01000349">
    <property type="protein sequence ID" value="KAE9239726.1"/>
    <property type="molecule type" value="Genomic_DNA"/>
</dbReference>
<keyword evidence="7 14" id="KW-0863">Zinc-finger</keyword>
<evidence type="ECO:0000256" key="6">
    <source>
        <dbReference type="ARBA" id="ARBA00022723"/>
    </source>
</evidence>
<evidence type="ECO:0000313" key="24">
    <source>
        <dbReference type="Proteomes" id="UP000437068"/>
    </source>
</evidence>
<dbReference type="Proteomes" id="UP000476176">
    <property type="component" value="Unassembled WGS sequence"/>
</dbReference>
<comment type="subcellular location">
    <subcellularLocation>
        <location evidence="1">Peroxisome membrane</location>
        <topology evidence="1">Multi-pass membrane protein</topology>
    </subcellularLocation>
</comment>
<protein>
    <recommendedName>
        <fullName evidence="13">Peroxin-12</fullName>
    </recommendedName>
</protein>
<evidence type="ECO:0000256" key="11">
    <source>
        <dbReference type="ARBA" id="ARBA00023136"/>
    </source>
</evidence>
<dbReference type="InterPro" id="IPR017375">
    <property type="entry name" value="PEX12"/>
</dbReference>
<evidence type="ECO:0000313" key="20">
    <source>
        <dbReference type="EMBL" id="KAE9239726.1"/>
    </source>
</evidence>
<dbReference type="OrthoDB" id="107372at2759"/>
<dbReference type="GO" id="GO:0016558">
    <property type="term" value="P:protein import into peroxisome matrix"/>
    <property type="evidence" value="ECO:0007669"/>
    <property type="project" value="InterPro"/>
</dbReference>
<dbReference type="Proteomes" id="UP000460718">
    <property type="component" value="Unassembled WGS sequence"/>
</dbReference>
<keyword evidence="4" id="KW-0813">Transport</keyword>
<dbReference type="EMBL" id="QXGD01000419">
    <property type="protein sequence ID" value="KAE9240254.1"/>
    <property type="molecule type" value="Genomic_DNA"/>
</dbReference>